<keyword evidence="1" id="KW-0732">Signal</keyword>
<evidence type="ECO:0000256" key="1">
    <source>
        <dbReference type="SAM" id="SignalP"/>
    </source>
</evidence>
<feature type="signal peptide" evidence="1">
    <location>
        <begin position="1"/>
        <end position="21"/>
    </location>
</feature>
<reference evidence="2 3" key="1">
    <citation type="submission" date="2021-12" db="EMBL/GenBank/DDBJ databases">
        <title>Genome sequencing of bacteria with rrn-lacking chromosome and rrn-plasmid.</title>
        <authorList>
            <person name="Anda M."/>
            <person name="Iwasaki W."/>
        </authorList>
    </citation>
    <scope>NUCLEOTIDE SEQUENCE [LARGE SCALE GENOMIC DNA]</scope>
    <source>
        <strain evidence="2 3">DSM 100852</strain>
    </source>
</reference>
<dbReference type="RefSeq" id="WP_338394328.1">
    <property type="nucleotide sequence ID" value="NZ_AP025314.1"/>
</dbReference>
<protein>
    <recommendedName>
        <fullName evidence="4">DUF481 domain-containing protein</fullName>
    </recommendedName>
</protein>
<organism evidence="2 3">
    <name type="scientific">Fulvitalea axinellae</name>
    <dbReference type="NCBI Taxonomy" id="1182444"/>
    <lineage>
        <taxon>Bacteria</taxon>
        <taxon>Pseudomonadati</taxon>
        <taxon>Bacteroidota</taxon>
        <taxon>Cytophagia</taxon>
        <taxon>Cytophagales</taxon>
        <taxon>Persicobacteraceae</taxon>
        <taxon>Fulvitalea</taxon>
    </lineage>
</organism>
<proteinExistence type="predicted"/>
<evidence type="ECO:0000313" key="2">
    <source>
        <dbReference type="EMBL" id="BDD09111.1"/>
    </source>
</evidence>
<gene>
    <name evidence="2" type="ORF">FUAX_15430</name>
</gene>
<keyword evidence="3" id="KW-1185">Reference proteome</keyword>
<feature type="chain" id="PRO_5043347486" description="DUF481 domain-containing protein" evidence="1">
    <location>
        <begin position="22"/>
        <end position="263"/>
    </location>
</feature>
<name>A0AAU9CAD0_9BACT</name>
<dbReference type="Proteomes" id="UP001348817">
    <property type="component" value="Chromosome"/>
</dbReference>
<dbReference type="KEGG" id="fax:FUAX_15430"/>
<dbReference type="InterPro" id="IPR007433">
    <property type="entry name" value="DUF481"/>
</dbReference>
<dbReference type="AlphaFoldDB" id="A0AAU9CAD0"/>
<dbReference type="EMBL" id="AP025314">
    <property type="protein sequence ID" value="BDD09111.1"/>
    <property type="molecule type" value="Genomic_DNA"/>
</dbReference>
<sequence length="263" mass="30070">MFKLKIILITFLTCCSLFVNGQVLNMEKERIDGDSTGIWLGNASGAFTFADRQVTTLNLFLSAHLAYIGERHNYILIGDFDFLRGDGDDLASNGYGHVRANFFKEKRVSLELFGQAQYDGVKGMDARYLSGSNARLRLWESSEVSLFVASGFMYEVEAWKWDMDGNSENGDEFKERTYWWKNNTYISFRWDMGKGLFTNLVAYYQAPFERLGNPRLSGEGNLNLKITSKLAFTAQITVWYDESPVVPIDKTNYTFTNGVTYNF</sequence>
<evidence type="ECO:0008006" key="4">
    <source>
        <dbReference type="Google" id="ProtNLM"/>
    </source>
</evidence>
<accession>A0AAU9CAD0</accession>
<dbReference type="Pfam" id="PF04338">
    <property type="entry name" value="DUF481"/>
    <property type="match status" value="1"/>
</dbReference>
<evidence type="ECO:0000313" key="3">
    <source>
        <dbReference type="Proteomes" id="UP001348817"/>
    </source>
</evidence>